<proteinExistence type="predicted"/>
<dbReference type="EMBL" id="LQZG01000003">
    <property type="protein sequence ID" value="OAB86915.1"/>
    <property type="molecule type" value="Genomic_DNA"/>
</dbReference>
<dbReference type="InterPro" id="IPR055878">
    <property type="entry name" value="DUF7455"/>
</dbReference>
<organism evidence="2 3">
    <name type="scientific">Janibacter melonis</name>
    <dbReference type="NCBI Taxonomy" id="262209"/>
    <lineage>
        <taxon>Bacteria</taxon>
        <taxon>Bacillati</taxon>
        <taxon>Actinomycetota</taxon>
        <taxon>Actinomycetes</taxon>
        <taxon>Micrococcales</taxon>
        <taxon>Intrasporangiaceae</taxon>
        <taxon>Janibacter</taxon>
    </lineage>
</organism>
<reference evidence="2 3" key="1">
    <citation type="submission" date="2016-01" db="EMBL/GenBank/DDBJ databases">
        <title>Janibacter melonis strain CD11_4 genome sequencing and assembly.</title>
        <authorList>
            <person name="Nair G.R."/>
            <person name="Kaur G."/>
            <person name="Chander A.M."/>
            <person name="Mayilraj S."/>
        </authorList>
    </citation>
    <scope>NUCLEOTIDE SEQUENCE [LARGE SCALE GENOMIC DNA]</scope>
    <source>
        <strain evidence="2 3">CD11-4</strain>
    </source>
</reference>
<feature type="domain" description="DUF7455" evidence="1">
    <location>
        <begin position="9"/>
        <end position="61"/>
    </location>
</feature>
<evidence type="ECO:0000313" key="2">
    <source>
        <dbReference type="EMBL" id="OAB86915.1"/>
    </source>
</evidence>
<comment type="caution">
    <text evidence="2">The sequence shown here is derived from an EMBL/GenBank/DDBJ whole genome shotgun (WGS) entry which is preliminary data.</text>
</comment>
<evidence type="ECO:0000313" key="3">
    <source>
        <dbReference type="Proteomes" id="UP000076976"/>
    </source>
</evidence>
<dbReference type="Pfam" id="PF24254">
    <property type="entry name" value="DUF7455"/>
    <property type="match status" value="1"/>
</dbReference>
<gene>
    <name evidence="2" type="ORF">AWH69_10935</name>
</gene>
<sequence>MNATLVSPLTAADRCDRCGAQAYVRARLHAGGELLFCAHHGREHLPKLRDLADIDDQSERLEVTPALAADDER</sequence>
<name>A0A176QB48_9MICO</name>
<evidence type="ECO:0000259" key="1">
    <source>
        <dbReference type="Pfam" id="PF24254"/>
    </source>
</evidence>
<dbReference type="AlphaFoldDB" id="A0A176QB48"/>
<dbReference type="STRING" id="262209.AWH69_10935"/>
<keyword evidence="3" id="KW-1185">Reference proteome</keyword>
<accession>A0A176QB48</accession>
<dbReference type="Proteomes" id="UP000076976">
    <property type="component" value="Unassembled WGS sequence"/>
</dbReference>
<protein>
    <recommendedName>
        <fullName evidence="1">DUF7455 domain-containing protein</fullName>
    </recommendedName>
</protein>
<dbReference type="RefSeq" id="WP_068275351.1">
    <property type="nucleotide sequence ID" value="NZ_LQZG01000003.1"/>
</dbReference>